<evidence type="ECO:0000313" key="2">
    <source>
        <dbReference type="EMBL" id="MUN38679.1"/>
    </source>
</evidence>
<dbReference type="Gene3D" id="2.60.120.200">
    <property type="match status" value="1"/>
</dbReference>
<comment type="caution">
    <text evidence="2">The sequence shown here is derived from an EMBL/GenBank/DDBJ whole genome shotgun (WGS) entry which is preliminary data.</text>
</comment>
<dbReference type="AlphaFoldDB" id="A0A7K1L2Q4"/>
<protein>
    <submittedName>
        <fullName evidence="2">Uncharacterized protein</fullName>
    </submittedName>
</protein>
<dbReference type="EMBL" id="WOFH01000006">
    <property type="protein sequence ID" value="MUN38679.1"/>
    <property type="molecule type" value="Genomic_DNA"/>
</dbReference>
<organism evidence="2 3">
    <name type="scientific">Actinomadura litoris</name>
    <dbReference type="NCBI Taxonomy" id="2678616"/>
    <lineage>
        <taxon>Bacteria</taxon>
        <taxon>Bacillati</taxon>
        <taxon>Actinomycetota</taxon>
        <taxon>Actinomycetes</taxon>
        <taxon>Streptosporangiales</taxon>
        <taxon>Thermomonosporaceae</taxon>
        <taxon>Actinomadura</taxon>
    </lineage>
</organism>
<feature type="chain" id="PRO_5029578925" evidence="1">
    <location>
        <begin position="27"/>
        <end position="369"/>
    </location>
</feature>
<dbReference type="Proteomes" id="UP000432015">
    <property type="component" value="Unassembled WGS sequence"/>
</dbReference>
<proteinExistence type="predicted"/>
<dbReference type="InterPro" id="IPR013320">
    <property type="entry name" value="ConA-like_dom_sf"/>
</dbReference>
<gene>
    <name evidence="2" type="ORF">GNZ18_19005</name>
</gene>
<reference evidence="2 3" key="1">
    <citation type="submission" date="2019-11" db="EMBL/GenBank/DDBJ databases">
        <authorList>
            <person name="Cao P."/>
        </authorList>
    </citation>
    <scope>NUCLEOTIDE SEQUENCE [LARGE SCALE GENOMIC DNA]</scope>
    <source>
        <strain evidence="2 3">NEAU-AAG5</strain>
    </source>
</reference>
<keyword evidence="1" id="KW-0732">Signal</keyword>
<feature type="signal peptide" evidence="1">
    <location>
        <begin position="1"/>
        <end position="26"/>
    </location>
</feature>
<sequence length="369" mass="38397">MRHGLIRVVASIGAVLAVASTGHAVAAPAGPGPVLVDEPFTRATADSRFIGYGAACLTGAARGNAPQEGANHALSGCRRDPAGPVPPGGAAPRGYLQLTDAHPEVTGAVMFDSPVPARDGLEVTFEQWQYGNTTRAPADGISFFLTDGARSLHTPGAFGGSLGYAQKLPGGRSDAHFVPGVSGGYLGLGFDVLGEYFGDGERRGNGCERRSPAGTEFRAPAPGPNIVTARGPGNGIDGYCLLDATTSNRSSTGPWTSSLPGRLHGDLRTMPARVTAKKAEGLLEPVKRVVRVVVTPAPNPVVTVDIDFQDDEGFQRVLRFPAPQPVPAAYRFGFAASTGPLTDVQLIRKVVLRAQRPAGDEEPSESEDE</sequence>
<keyword evidence="3" id="KW-1185">Reference proteome</keyword>
<dbReference type="RefSeq" id="WP_156217837.1">
    <property type="nucleotide sequence ID" value="NZ_WOFH01000006.1"/>
</dbReference>
<dbReference type="SUPFAM" id="SSF49899">
    <property type="entry name" value="Concanavalin A-like lectins/glucanases"/>
    <property type="match status" value="1"/>
</dbReference>
<evidence type="ECO:0000256" key="1">
    <source>
        <dbReference type="SAM" id="SignalP"/>
    </source>
</evidence>
<accession>A0A7K1L2Q4</accession>
<name>A0A7K1L2Q4_9ACTN</name>
<evidence type="ECO:0000313" key="3">
    <source>
        <dbReference type="Proteomes" id="UP000432015"/>
    </source>
</evidence>